<keyword evidence="2" id="KW-1185">Reference proteome</keyword>
<comment type="caution">
    <text evidence="1">The sequence shown here is derived from an EMBL/GenBank/DDBJ whole genome shotgun (WGS) entry which is preliminary data.</text>
</comment>
<sequence length="440" mass="49308">MYRKEVNERSPMRVFEKSMHGGLGRGNVGVVLSRAGVGKTALLVQIALDDLLRDRRVLHISTEHAVDHVRAYYDELFHDIATYTKLAEPEAVRLDLERHRLIFSLLGHANTTEGLSSSMKKLVETVAFAREIAHFSPDVIIIDGFDFAHATEAMVNTLATIARDHSAELWLSSRTTKGAGEAKPGSAPAPIDRFFDKLGVVVYLDPEKDVVRLRLLKDHDSKEIADLSLRLQPHTMRIIDADIPPASERPRDAKRFRLFSGGAKGAEAAFGACAERWGLTETNYSFEGHTLRERARGVVELSEADLRRGDFSLVYVSKRLGRVLSEIPLVRNVLQTIWYQINAAREVFVVGQIQDDGTVRGGTGWGAELARLWKKPLYVFDQQKRTWFRWSGSAWEMATLPLIKSEAFAGIGTQNLTDDGKQAIEELFQRSFGDPPSKRD</sequence>
<protein>
    <submittedName>
        <fullName evidence="1">AAA family ATPase</fullName>
    </submittedName>
</protein>
<dbReference type="RefSeq" id="WP_153819756.1">
    <property type="nucleotide sequence ID" value="NZ_WJIE01000003.1"/>
</dbReference>
<name>A0A6N7PLZ8_9BACT</name>
<gene>
    <name evidence="1" type="ORF">GF068_13565</name>
</gene>
<dbReference type="OrthoDB" id="1334607at2"/>
<organism evidence="1 2">
    <name type="scientific">Polyangium spumosum</name>
    <dbReference type="NCBI Taxonomy" id="889282"/>
    <lineage>
        <taxon>Bacteria</taxon>
        <taxon>Pseudomonadati</taxon>
        <taxon>Myxococcota</taxon>
        <taxon>Polyangia</taxon>
        <taxon>Polyangiales</taxon>
        <taxon>Polyangiaceae</taxon>
        <taxon>Polyangium</taxon>
    </lineage>
</organism>
<evidence type="ECO:0000313" key="1">
    <source>
        <dbReference type="EMBL" id="MRG92949.1"/>
    </source>
</evidence>
<dbReference type="Proteomes" id="UP000440224">
    <property type="component" value="Unassembled WGS sequence"/>
</dbReference>
<dbReference type="EMBL" id="WJIE01000003">
    <property type="protein sequence ID" value="MRG92949.1"/>
    <property type="molecule type" value="Genomic_DNA"/>
</dbReference>
<proteinExistence type="predicted"/>
<reference evidence="1 2" key="1">
    <citation type="submission" date="2019-10" db="EMBL/GenBank/DDBJ databases">
        <title>A soil myxobacterium in the family Polyangiaceae.</title>
        <authorList>
            <person name="Li Y."/>
            <person name="Wang J."/>
        </authorList>
    </citation>
    <scope>NUCLEOTIDE SEQUENCE [LARGE SCALE GENOMIC DNA]</scope>
    <source>
        <strain evidence="1 2">DSM 14734</strain>
    </source>
</reference>
<evidence type="ECO:0000313" key="2">
    <source>
        <dbReference type="Proteomes" id="UP000440224"/>
    </source>
</evidence>
<dbReference type="SUPFAM" id="SSF52540">
    <property type="entry name" value="P-loop containing nucleoside triphosphate hydrolases"/>
    <property type="match status" value="1"/>
</dbReference>
<dbReference type="InterPro" id="IPR027417">
    <property type="entry name" value="P-loop_NTPase"/>
</dbReference>
<accession>A0A6N7PLZ8</accession>
<dbReference type="Gene3D" id="3.40.50.300">
    <property type="entry name" value="P-loop containing nucleotide triphosphate hydrolases"/>
    <property type="match status" value="1"/>
</dbReference>
<dbReference type="AlphaFoldDB" id="A0A6N7PLZ8"/>